<gene>
    <name evidence="1" type="ORF">BQ4739_LOCUS4548</name>
</gene>
<sequence>MAEAAEDAIDFLLSSKGMMHRDTICQTVAEQEFDLEYSHLRSLDCTEQENPHGPRLTPQKTYSVRDAARLALRVNGPTGENLLLRKQRADAELQRSDTKQRIAAEQKAAAAALMPTTL</sequence>
<evidence type="ECO:0000313" key="1">
    <source>
        <dbReference type="EMBL" id="SZX64016.1"/>
    </source>
</evidence>
<dbReference type="Proteomes" id="UP000256970">
    <property type="component" value="Unassembled WGS sequence"/>
</dbReference>
<organism evidence="1 2">
    <name type="scientific">Tetradesmus obliquus</name>
    <name type="common">Green alga</name>
    <name type="synonym">Acutodesmus obliquus</name>
    <dbReference type="NCBI Taxonomy" id="3088"/>
    <lineage>
        <taxon>Eukaryota</taxon>
        <taxon>Viridiplantae</taxon>
        <taxon>Chlorophyta</taxon>
        <taxon>core chlorophytes</taxon>
        <taxon>Chlorophyceae</taxon>
        <taxon>CS clade</taxon>
        <taxon>Sphaeropleales</taxon>
        <taxon>Scenedesmaceae</taxon>
        <taxon>Tetradesmus</taxon>
    </lineage>
</organism>
<proteinExistence type="predicted"/>
<dbReference type="AlphaFoldDB" id="A0A383VI20"/>
<keyword evidence="2" id="KW-1185">Reference proteome</keyword>
<reference evidence="1 2" key="1">
    <citation type="submission" date="2016-10" db="EMBL/GenBank/DDBJ databases">
        <authorList>
            <person name="Cai Z."/>
        </authorList>
    </citation>
    <scope>NUCLEOTIDE SEQUENCE [LARGE SCALE GENOMIC DNA]</scope>
</reference>
<evidence type="ECO:0000313" key="2">
    <source>
        <dbReference type="Proteomes" id="UP000256970"/>
    </source>
</evidence>
<name>A0A383VI20_TETOB</name>
<accession>A0A383VI20</accession>
<dbReference type="EMBL" id="FNXT01000363">
    <property type="protein sequence ID" value="SZX64016.1"/>
    <property type="molecule type" value="Genomic_DNA"/>
</dbReference>
<protein>
    <submittedName>
        <fullName evidence="1">Uncharacterized protein</fullName>
    </submittedName>
</protein>